<dbReference type="GO" id="GO:0000281">
    <property type="term" value="P:mitotic cytokinesis"/>
    <property type="evidence" value="ECO:0007669"/>
    <property type="project" value="TreeGrafter"/>
</dbReference>
<dbReference type="SUPFAM" id="SSF50729">
    <property type="entry name" value="PH domain-like"/>
    <property type="match status" value="1"/>
</dbReference>
<reference evidence="1" key="1">
    <citation type="submission" date="2020-08" db="EMBL/GenBank/DDBJ databases">
        <title>Genome sequencing and assembly of the red palm weevil Rhynchophorus ferrugineus.</title>
        <authorList>
            <person name="Dias G.B."/>
            <person name="Bergman C.M."/>
            <person name="Manee M."/>
        </authorList>
    </citation>
    <scope>NUCLEOTIDE SEQUENCE</scope>
    <source>
        <strain evidence="1">AA-2017</strain>
        <tissue evidence="1">Whole larva</tissue>
    </source>
</reference>
<proteinExistence type="predicted"/>
<accession>A0A834M3N2</accession>
<dbReference type="InterPro" id="IPR051364">
    <property type="entry name" value="Cytokinesis/Rho-signaling"/>
</dbReference>
<keyword evidence="2" id="KW-1185">Reference proteome</keyword>
<evidence type="ECO:0000313" key="1">
    <source>
        <dbReference type="EMBL" id="KAF7266536.1"/>
    </source>
</evidence>
<comment type="caution">
    <text evidence="1">The sequence shown here is derived from an EMBL/GenBank/DDBJ whole genome shotgun (WGS) entry which is preliminary data.</text>
</comment>
<dbReference type="OrthoDB" id="6721722at2759"/>
<dbReference type="Proteomes" id="UP000625711">
    <property type="component" value="Unassembled WGS sequence"/>
</dbReference>
<dbReference type="Gene3D" id="2.30.29.30">
    <property type="entry name" value="Pleckstrin-homology domain (PH domain)/Phosphotyrosine-binding domain (PTB)"/>
    <property type="match status" value="1"/>
</dbReference>
<gene>
    <name evidence="1" type="ORF">GWI33_020045</name>
</gene>
<dbReference type="EMBL" id="JAACXV010014526">
    <property type="protein sequence ID" value="KAF7266536.1"/>
    <property type="molecule type" value="Genomic_DNA"/>
</dbReference>
<dbReference type="GO" id="GO:0000915">
    <property type="term" value="P:actomyosin contractile ring assembly"/>
    <property type="evidence" value="ECO:0007669"/>
    <property type="project" value="TreeGrafter"/>
</dbReference>
<dbReference type="AlphaFoldDB" id="A0A834M3N2"/>
<evidence type="ECO:0008006" key="3">
    <source>
        <dbReference type="Google" id="ProtNLM"/>
    </source>
</evidence>
<organism evidence="1 2">
    <name type="scientific">Rhynchophorus ferrugineus</name>
    <name type="common">Red palm weevil</name>
    <name type="synonym">Curculio ferrugineus</name>
    <dbReference type="NCBI Taxonomy" id="354439"/>
    <lineage>
        <taxon>Eukaryota</taxon>
        <taxon>Metazoa</taxon>
        <taxon>Ecdysozoa</taxon>
        <taxon>Arthropoda</taxon>
        <taxon>Hexapoda</taxon>
        <taxon>Insecta</taxon>
        <taxon>Pterygota</taxon>
        <taxon>Neoptera</taxon>
        <taxon>Endopterygota</taxon>
        <taxon>Coleoptera</taxon>
        <taxon>Polyphaga</taxon>
        <taxon>Cucujiformia</taxon>
        <taxon>Curculionidae</taxon>
        <taxon>Dryophthorinae</taxon>
        <taxon>Rhynchophorus</taxon>
    </lineage>
</organism>
<protein>
    <recommendedName>
        <fullName evidence="3">PH domain-containing protein</fullName>
    </recommendedName>
</protein>
<name>A0A834M3N2_RHYFE</name>
<dbReference type="PANTHER" id="PTHR21538:SF24">
    <property type="entry name" value="PH DOMAIN-CONTAINING PROTEIN"/>
    <property type="match status" value="1"/>
</dbReference>
<sequence>MRQESISVPKCDQYCTDASNLPQEPSTVTNISDKNNNIISRINAADDSTQILSQSYFQDITGKQLSNLMEYGIRNQPNFIGSSAYLEIQRLLLLTRKRSQVFKFSTHFPSPTEASSLPAQITLTNLRFCIHSEQFEHCTSKNYPSNYVILLYHHETVYATEITERNEFGWIDFKGSFVYKDAMRNFKIIAEVYALHFTTSKSLKSLFGKDNKMAQLELIGKTTIDIKNASKGVFTFRHSNGYTYASDKLKATIETKIQWPEIYRGFFTIGIEKIGLPLLWNKRWCTINNGNICHYMYPCEENYENLGRTISLTNCVECLEVKNIYPKKKSLLLKFKRLPNIYLTPDPQNDIDIWKQRINLIISSINCWNINK</sequence>
<dbReference type="PANTHER" id="PTHR21538">
    <property type="entry name" value="ANILLIN/RHOTEKIN RTKN"/>
    <property type="match status" value="1"/>
</dbReference>
<dbReference type="InterPro" id="IPR011993">
    <property type="entry name" value="PH-like_dom_sf"/>
</dbReference>
<dbReference type="GO" id="GO:0005826">
    <property type="term" value="C:actomyosin contractile ring"/>
    <property type="evidence" value="ECO:0007669"/>
    <property type="project" value="TreeGrafter"/>
</dbReference>
<evidence type="ECO:0000313" key="2">
    <source>
        <dbReference type="Proteomes" id="UP000625711"/>
    </source>
</evidence>
<dbReference type="GO" id="GO:0031106">
    <property type="term" value="P:septin ring organization"/>
    <property type="evidence" value="ECO:0007669"/>
    <property type="project" value="TreeGrafter"/>
</dbReference>